<dbReference type="InterPro" id="IPR002110">
    <property type="entry name" value="Ankyrin_rpt"/>
</dbReference>
<evidence type="ECO:0000313" key="5">
    <source>
        <dbReference type="EMBL" id="KAH7041448.1"/>
    </source>
</evidence>
<dbReference type="OrthoDB" id="426293at2759"/>
<keyword evidence="2 3" id="KW-0040">ANK repeat</keyword>
<dbReference type="Gene3D" id="1.25.40.20">
    <property type="entry name" value="Ankyrin repeat-containing domain"/>
    <property type="match status" value="2"/>
</dbReference>
<dbReference type="PANTHER" id="PTHR24198">
    <property type="entry name" value="ANKYRIN REPEAT AND PROTEIN KINASE DOMAIN-CONTAINING PROTEIN"/>
    <property type="match status" value="1"/>
</dbReference>
<feature type="repeat" description="ANK" evidence="3">
    <location>
        <begin position="760"/>
        <end position="792"/>
    </location>
</feature>
<comment type="caution">
    <text evidence="5">The sequence shown here is derived from an EMBL/GenBank/DDBJ whole genome shotgun (WGS) entry which is preliminary data.</text>
</comment>
<protein>
    <submittedName>
        <fullName evidence="5">Ankyrin repeat-containing domain protein</fullName>
    </submittedName>
</protein>
<feature type="region of interest" description="Disordered" evidence="4">
    <location>
        <begin position="231"/>
        <end position="334"/>
    </location>
</feature>
<feature type="repeat" description="ANK" evidence="3">
    <location>
        <begin position="503"/>
        <end position="535"/>
    </location>
</feature>
<sequence>MADIDLAYSCVDTAGAASASTVVLNRLLRTRQDAPPQLRDLVAQTAAAKQALKRLLAMVDCDSPSFTSEAEVAELGGHLDDLVAVFRDLQEHAAKVSQATRSIEKSTWTLVWPVAKISASEEALKNKLAVLGSYMDGSRVSDAAAPVADHQVQASPLPAAEQGPAEPVAPNEGGTQPIPPQIVHVDSGSAGPSTPAPVTGKAPVASQQSESSILDEKVRLRMREFGATAVSLGSSQDAAGRHSSTSSDENAAPPMGAVIDSPPQYEEAERQFRQLQLQQLQQQQQQLQQTTSDRRDTTSSSRSSDLPPSPGITPPPQQRQQQQQQVQLQRQMQPYQRALAATQPMQRNMVPLSAPAVDAMKTAAAGTKFGMISARKMKSSLLLTKSSSFGPEEDGEVDANLPQGDELFPDRFLERVTSYSLGITPAWAPVSIPSKKKKKPDKQMYRNRFTNTKDLDVTPEHLTSHFKVVEKDMWDAILHRRSERVQEVMEHRWRDDIIVEKQDNITALHVAAALGQCKIVKILLSVGATANVTDRYGLTPLHYAADFGCPRCIHLLINAGAQVDKELPKQNIKTPLRYAVAMGNTAATAALLERGALLHVQASTAEDTLLYVAASTGDVKLCDLLLKAGANPKESFEVLAMAASKSVELLAALVAAGADINLQGPPTPPSKEKSKKAVAKAVLGPGDTLLHRFVALDDMRMVDYLLLSLKASPNVPGDEGRYPVHIAITPSTNPGAGANSLRIAQALVAHGADIEVRSGLGQTPLQVAVLWGRADMAQLLCSRRANIDAADDAGFTPWTETQRQDYLRRQGPPRRVGPWSGGDYRGVAEMISARRAHMQQEHQKQMALRQQQQLLQQQPPPHVVGAVKALPLAPHHQQMVQVAAAHYPAPVELPLVSAESRPAQEVHGQSLSPAAAAAATAAASAAAAAAAQRGDQQRDGQPAQVSVELPA</sequence>
<proteinExistence type="predicted"/>
<feature type="repeat" description="ANK" evidence="3">
    <location>
        <begin position="536"/>
        <end position="564"/>
    </location>
</feature>
<dbReference type="EMBL" id="JAGTJQ010000001">
    <property type="protein sequence ID" value="KAH7041448.1"/>
    <property type="molecule type" value="Genomic_DNA"/>
</dbReference>
<reference evidence="5" key="1">
    <citation type="journal article" date="2021" name="Nat. Commun.">
        <title>Genetic determinants of endophytism in the Arabidopsis root mycobiome.</title>
        <authorList>
            <person name="Mesny F."/>
            <person name="Miyauchi S."/>
            <person name="Thiergart T."/>
            <person name="Pickel B."/>
            <person name="Atanasova L."/>
            <person name="Karlsson M."/>
            <person name="Huettel B."/>
            <person name="Barry K.W."/>
            <person name="Haridas S."/>
            <person name="Chen C."/>
            <person name="Bauer D."/>
            <person name="Andreopoulos W."/>
            <person name="Pangilinan J."/>
            <person name="LaButti K."/>
            <person name="Riley R."/>
            <person name="Lipzen A."/>
            <person name="Clum A."/>
            <person name="Drula E."/>
            <person name="Henrissat B."/>
            <person name="Kohler A."/>
            <person name="Grigoriev I.V."/>
            <person name="Martin F.M."/>
            <person name="Hacquard S."/>
        </authorList>
    </citation>
    <scope>NUCLEOTIDE SEQUENCE</scope>
    <source>
        <strain evidence="5">MPI-CAGE-CH-0230</strain>
    </source>
</reference>
<keyword evidence="1" id="KW-0677">Repeat</keyword>
<feature type="compositionally biased region" description="Polar residues" evidence="4">
    <location>
        <begin position="231"/>
        <end position="249"/>
    </location>
</feature>
<gene>
    <name evidence="5" type="ORF">B0I36DRAFT_23560</name>
</gene>
<dbReference type="PROSITE" id="PS50088">
    <property type="entry name" value="ANK_REPEAT"/>
    <property type="match status" value="4"/>
</dbReference>
<dbReference type="AlphaFoldDB" id="A0A9P8YKA1"/>
<dbReference type="PROSITE" id="PS50297">
    <property type="entry name" value="ANK_REP_REGION"/>
    <property type="match status" value="3"/>
</dbReference>
<feature type="compositionally biased region" description="Low complexity" evidence="4">
    <location>
        <begin position="318"/>
        <end position="334"/>
    </location>
</feature>
<feature type="repeat" description="ANK" evidence="3">
    <location>
        <begin position="719"/>
        <end position="759"/>
    </location>
</feature>
<dbReference type="PANTHER" id="PTHR24198:SF165">
    <property type="entry name" value="ANKYRIN REPEAT-CONTAINING PROTEIN-RELATED"/>
    <property type="match status" value="1"/>
</dbReference>
<evidence type="ECO:0000256" key="3">
    <source>
        <dbReference type="PROSITE-ProRule" id="PRU00023"/>
    </source>
</evidence>
<dbReference type="SMART" id="SM00248">
    <property type="entry name" value="ANK"/>
    <property type="match status" value="7"/>
</dbReference>
<feature type="compositionally biased region" description="Low complexity" evidence="4">
    <location>
        <begin position="273"/>
        <end position="291"/>
    </location>
</feature>
<evidence type="ECO:0000256" key="2">
    <source>
        <dbReference type="ARBA" id="ARBA00023043"/>
    </source>
</evidence>
<name>A0A9P8YKA1_9PEZI</name>
<evidence type="ECO:0000256" key="4">
    <source>
        <dbReference type="SAM" id="MobiDB-lite"/>
    </source>
</evidence>
<feature type="region of interest" description="Disordered" evidence="4">
    <location>
        <begin position="926"/>
        <end position="951"/>
    </location>
</feature>
<dbReference type="Pfam" id="PF00023">
    <property type="entry name" value="Ank"/>
    <property type="match status" value="1"/>
</dbReference>
<dbReference type="Proteomes" id="UP000756346">
    <property type="component" value="Unassembled WGS sequence"/>
</dbReference>
<dbReference type="InterPro" id="IPR036770">
    <property type="entry name" value="Ankyrin_rpt-contain_sf"/>
</dbReference>
<accession>A0A9P8YKA1</accession>
<feature type="region of interest" description="Disordered" evidence="4">
    <location>
        <begin position="157"/>
        <end position="212"/>
    </location>
</feature>
<dbReference type="GeneID" id="70178954"/>
<dbReference type="RefSeq" id="XP_046019503.1">
    <property type="nucleotide sequence ID" value="XM_046149408.1"/>
</dbReference>
<keyword evidence="6" id="KW-1185">Reference proteome</keyword>
<evidence type="ECO:0000313" key="6">
    <source>
        <dbReference type="Proteomes" id="UP000756346"/>
    </source>
</evidence>
<feature type="compositionally biased region" description="Pro residues" evidence="4">
    <location>
        <begin position="307"/>
        <end position="317"/>
    </location>
</feature>
<organism evidence="5 6">
    <name type="scientific">Microdochium trichocladiopsis</name>
    <dbReference type="NCBI Taxonomy" id="1682393"/>
    <lineage>
        <taxon>Eukaryota</taxon>
        <taxon>Fungi</taxon>
        <taxon>Dikarya</taxon>
        <taxon>Ascomycota</taxon>
        <taxon>Pezizomycotina</taxon>
        <taxon>Sordariomycetes</taxon>
        <taxon>Xylariomycetidae</taxon>
        <taxon>Xylariales</taxon>
        <taxon>Microdochiaceae</taxon>
        <taxon>Microdochium</taxon>
    </lineage>
</organism>
<dbReference type="Pfam" id="PF12796">
    <property type="entry name" value="Ank_2"/>
    <property type="match status" value="2"/>
</dbReference>
<dbReference type="SUPFAM" id="SSF48403">
    <property type="entry name" value="Ankyrin repeat"/>
    <property type="match status" value="1"/>
</dbReference>
<evidence type="ECO:0000256" key="1">
    <source>
        <dbReference type="ARBA" id="ARBA00022737"/>
    </source>
</evidence>